<dbReference type="InterPro" id="IPR050382">
    <property type="entry name" value="MFS_Na/Anion_cotransporter"/>
</dbReference>
<feature type="transmembrane region" description="Helical" evidence="6">
    <location>
        <begin position="31"/>
        <end position="52"/>
    </location>
</feature>
<reference evidence="8 9" key="1">
    <citation type="submission" date="2019-12" db="EMBL/GenBank/DDBJ databases">
        <title>Rhizobium genotypes associated with high levels of biological nitrogen fixation by grain legumes in a temperate-maritime cropping system.</title>
        <authorList>
            <person name="Maluk M."/>
            <person name="Francesc Ferrando Molina F."/>
            <person name="Lopez Del Egido L."/>
            <person name="Lafos M."/>
            <person name="Langarica-Fuentes A."/>
            <person name="Gebre Yohannes G."/>
            <person name="Young M.W."/>
            <person name="Martin P."/>
            <person name="Gantlett R."/>
            <person name="Kenicer G."/>
            <person name="Hawes C."/>
            <person name="Begg G.S."/>
            <person name="Quilliam R.S."/>
            <person name="Squire G.R."/>
            <person name="Poole P.S."/>
            <person name="Young P.W."/>
            <person name="Iannetta P.M."/>
            <person name="James E.K."/>
        </authorList>
    </citation>
    <scope>NUCLEOTIDE SEQUENCE [LARGE SCALE GENOMIC DNA]</scope>
    <source>
        <strain evidence="8 9">JHI1118</strain>
    </source>
</reference>
<dbReference type="InterPro" id="IPR020846">
    <property type="entry name" value="MFS_dom"/>
</dbReference>
<evidence type="ECO:0000256" key="4">
    <source>
        <dbReference type="ARBA" id="ARBA00022989"/>
    </source>
</evidence>
<organism evidence="8 9">
    <name type="scientific">Rhizobium lusitanum</name>
    <dbReference type="NCBI Taxonomy" id="293958"/>
    <lineage>
        <taxon>Bacteria</taxon>
        <taxon>Pseudomonadati</taxon>
        <taxon>Pseudomonadota</taxon>
        <taxon>Alphaproteobacteria</taxon>
        <taxon>Hyphomicrobiales</taxon>
        <taxon>Rhizobiaceae</taxon>
        <taxon>Rhizobium/Agrobacterium group</taxon>
        <taxon>Rhizobium</taxon>
    </lineage>
</organism>
<feature type="domain" description="Major facilitator superfamily (MFS) profile" evidence="7">
    <location>
        <begin position="1"/>
        <end position="412"/>
    </location>
</feature>
<dbReference type="Proteomes" id="UP000483035">
    <property type="component" value="Unassembled WGS sequence"/>
</dbReference>
<evidence type="ECO:0000256" key="3">
    <source>
        <dbReference type="ARBA" id="ARBA00022692"/>
    </source>
</evidence>
<gene>
    <name evidence="8" type="ORF">GR212_26580</name>
</gene>
<comment type="caution">
    <text evidence="8">The sequence shown here is derived from an EMBL/GenBank/DDBJ whole genome shotgun (WGS) entry which is preliminary data.</text>
</comment>
<protein>
    <submittedName>
        <fullName evidence="8">MFS transporter</fullName>
    </submittedName>
</protein>
<evidence type="ECO:0000256" key="2">
    <source>
        <dbReference type="ARBA" id="ARBA00022475"/>
    </source>
</evidence>
<dbReference type="GO" id="GO:0022857">
    <property type="term" value="F:transmembrane transporter activity"/>
    <property type="evidence" value="ECO:0007669"/>
    <property type="project" value="InterPro"/>
</dbReference>
<dbReference type="PROSITE" id="PS50850">
    <property type="entry name" value="MFS"/>
    <property type="match status" value="1"/>
</dbReference>
<feature type="transmembrane region" description="Helical" evidence="6">
    <location>
        <begin position="267"/>
        <end position="285"/>
    </location>
</feature>
<evidence type="ECO:0000256" key="1">
    <source>
        <dbReference type="ARBA" id="ARBA00004651"/>
    </source>
</evidence>
<dbReference type="AlphaFoldDB" id="A0A6L9UAT1"/>
<feature type="transmembrane region" description="Helical" evidence="6">
    <location>
        <begin position="322"/>
        <end position="341"/>
    </location>
</feature>
<accession>A0A6L9UAT1</accession>
<dbReference type="Gene3D" id="1.20.1250.20">
    <property type="entry name" value="MFS general substrate transporter like domains"/>
    <property type="match status" value="2"/>
</dbReference>
<evidence type="ECO:0000313" key="8">
    <source>
        <dbReference type="EMBL" id="NEI73135.1"/>
    </source>
</evidence>
<proteinExistence type="predicted"/>
<feature type="transmembrane region" description="Helical" evidence="6">
    <location>
        <begin position="121"/>
        <end position="145"/>
    </location>
</feature>
<feature type="transmembrane region" description="Helical" evidence="6">
    <location>
        <begin position="64"/>
        <end position="87"/>
    </location>
</feature>
<dbReference type="EMBL" id="WUEY01000016">
    <property type="protein sequence ID" value="NEI73135.1"/>
    <property type="molecule type" value="Genomic_DNA"/>
</dbReference>
<evidence type="ECO:0000256" key="6">
    <source>
        <dbReference type="SAM" id="Phobius"/>
    </source>
</evidence>
<feature type="transmembrane region" description="Helical" evidence="6">
    <location>
        <begin position="353"/>
        <end position="380"/>
    </location>
</feature>
<keyword evidence="3 6" id="KW-0812">Transmembrane</keyword>
<evidence type="ECO:0000313" key="9">
    <source>
        <dbReference type="Proteomes" id="UP000483035"/>
    </source>
</evidence>
<comment type="subcellular location">
    <subcellularLocation>
        <location evidence="1">Cell membrane</location>
        <topology evidence="1">Multi-pass membrane protein</topology>
    </subcellularLocation>
</comment>
<dbReference type="CDD" id="cd17319">
    <property type="entry name" value="MFS_ExuT_GudP_like"/>
    <property type="match status" value="1"/>
</dbReference>
<dbReference type="PANTHER" id="PTHR11662">
    <property type="entry name" value="SOLUTE CARRIER FAMILY 17"/>
    <property type="match status" value="1"/>
</dbReference>
<dbReference type="InterPro" id="IPR000849">
    <property type="entry name" value="Sugar_P_transporter"/>
</dbReference>
<feature type="transmembrane region" description="Helical" evidence="6">
    <location>
        <begin position="151"/>
        <end position="169"/>
    </location>
</feature>
<name>A0A6L9UAT1_9HYPH</name>
<dbReference type="GO" id="GO:0005886">
    <property type="term" value="C:plasma membrane"/>
    <property type="evidence" value="ECO:0007669"/>
    <property type="project" value="UniProtKB-SubCell"/>
</dbReference>
<dbReference type="SUPFAM" id="SSF103473">
    <property type="entry name" value="MFS general substrate transporter"/>
    <property type="match status" value="1"/>
</dbReference>
<evidence type="ECO:0000259" key="7">
    <source>
        <dbReference type="PROSITE" id="PS50850"/>
    </source>
</evidence>
<keyword evidence="4 6" id="KW-1133">Transmembrane helix</keyword>
<feature type="transmembrane region" description="Helical" evidence="6">
    <location>
        <begin position="226"/>
        <end position="247"/>
    </location>
</feature>
<dbReference type="InterPro" id="IPR011701">
    <property type="entry name" value="MFS"/>
</dbReference>
<dbReference type="PANTHER" id="PTHR11662:SF399">
    <property type="entry name" value="FI19708P1-RELATED"/>
    <property type="match status" value="1"/>
</dbReference>
<dbReference type="PIRSF" id="PIRSF002808">
    <property type="entry name" value="Hexose_phosphate_transp"/>
    <property type="match status" value="1"/>
</dbReference>
<keyword evidence="5 6" id="KW-0472">Membrane</keyword>
<evidence type="ECO:0000256" key="5">
    <source>
        <dbReference type="ARBA" id="ARBA00023136"/>
    </source>
</evidence>
<dbReference type="Pfam" id="PF07690">
    <property type="entry name" value="MFS_1"/>
    <property type="match status" value="1"/>
</dbReference>
<dbReference type="InterPro" id="IPR036259">
    <property type="entry name" value="MFS_trans_sf"/>
</dbReference>
<sequence>MLMMVNYIDRVNMSVAIGPLAKEFNLTPVEIGYLFSVAVWSYAILLIPLGMAVDKWGVRRVTGISVTIWSLAGILTGAATTMPLLLFSRLLLGAGECATYPAGGRVVSEWAPKSERGIATAFLNCGAYAGPAVGAVLVGLLVSYFGWRVSFYVTGIIGFAFGIICFSFYRQPEHATWLSVEERTRVLNERNDSDDSARISRLQASDSKGENGQIQRLKVLLGNQTIWALFMVEACITYTWSIFLTWLPSYIQFATGVDVMKTGFFTAVPFALATLLVLVLSWLSDQQVSWLGGKNRRVLLCATLILSSVILAAPLVTSTVAILSLVTISLTCVATAISLNITLTNDVLPDRSYAGLAVGFVILGGNIAGLLAPIVTGYIVGQSGNYSNAFIVSGVLMFIGAIISVLFMSRPVVLNEKAYA</sequence>
<feature type="transmembrane region" description="Helical" evidence="6">
    <location>
        <begin position="386"/>
        <end position="407"/>
    </location>
</feature>
<keyword evidence="2" id="KW-1003">Cell membrane</keyword>
<feature type="transmembrane region" description="Helical" evidence="6">
    <location>
        <begin position="297"/>
        <end position="316"/>
    </location>
</feature>